<dbReference type="Gene3D" id="1.10.10.10">
    <property type="entry name" value="Winged helix-like DNA-binding domain superfamily/Winged helix DNA-binding domain"/>
    <property type="match status" value="1"/>
</dbReference>
<dbReference type="SUPFAM" id="SSF52058">
    <property type="entry name" value="L domain-like"/>
    <property type="match status" value="1"/>
</dbReference>
<evidence type="ECO:0000256" key="5">
    <source>
        <dbReference type="ARBA" id="ARBA00022840"/>
    </source>
</evidence>
<dbReference type="Pfam" id="PF23559">
    <property type="entry name" value="WHD_DRP"/>
    <property type="match status" value="1"/>
</dbReference>
<reference evidence="11 12" key="1">
    <citation type="submission" date="2024-01" db="EMBL/GenBank/DDBJ databases">
        <title>A telomere-to-telomere, gap-free genome of sweet tea (Lithocarpus litseifolius).</title>
        <authorList>
            <person name="Zhou J."/>
        </authorList>
    </citation>
    <scope>NUCLEOTIDE SEQUENCE [LARGE SCALE GENOMIC DNA]</scope>
    <source>
        <strain evidence="11">Zhou-2022a</strain>
        <tissue evidence="11">Leaf</tissue>
    </source>
</reference>
<dbReference type="GO" id="GO:0006952">
    <property type="term" value="P:defense response"/>
    <property type="evidence" value="ECO:0007669"/>
    <property type="project" value="UniProtKB-KW"/>
</dbReference>
<gene>
    <name evidence="11" type="ORF">SO802_013990</name>
</gene>
<name>A0AAW2D9Y6_9ROSI</name>
<evidence type="ECO:0000259" key="10">
    <source>
        <dbReference type="Pfam" id="PF25019"/>
    </source>
</evidence>
<dbReference type="PANTHER" id="PTHR36766:SF45">
    <property type="entry name" value="NB-ARC DOMAIN-CONTAINING PROTEIN"/>
    <property type="match status" value="1"/>
</dbReference>
<dbReference type="EMBL" id="JAZDWU010000004">
    <property type="protein sequence ID" value="KAL0006429.1"/>
    <property type="molecule type" value="Genomic_DNA"/>
</dbReference>
<keyword evidence="5" id="KW-0067">ATP-binding</keyword>
<dbReference type="Gene3D" id="3.80.10.10">
    <property type="entry name" value="Ribonuclease Inhibitor"/>
    <property type="match status" value="1"/>
</dbReference>
<keyword evidence="12" id="KW-1185">Reference proteome</keyword>
<dbReference type="InterPro" id="IPR058922">
    <property type="entry name" value="WHD_DRP"/>
</dbReference>
<evidence type="ECO:0000259" key="9">
    <source>
        <dbReference type="Pfam" id="PF23559"/>
    </source>
</evidence>
<evidence type="ECO:0000256" key="2">
    <source>
        <dbReference type="ARBA" id="ARBA00022737"/>
    </source>
</evidence>
<dbReference type="SUPFAM" id="SSF52540">
    <property type="entry name" value="P-loop containing nucleoside triphosphate hydrolases"/>
    <property type="match status" value="1"/>
</dbReference>
<dbReference type="Pfam" id="PF00931">
    <property type="entry name" value="NB-ARC"/>
    <property type="match status" value="1"/>
</dbReference>
<comment type="caution">
    <text evidence="11">The sequence shown here is derived from an EMBL/GenBank/DDBJ whole genome shotgun (WGS) entry which is preliminary data.</text>
</comment>
<dbReference type="FunFam" id="1.10.10.10:FF:000322">
    <property type="entry name" value="Probable disease resistance protein At1g63360"/>
    <property type="match status" value="1"/>
</dbReference>
<dbReference type="GO" id="GO:0005524">
    <property type="term" value="F:ATP binding"/>
    <property type="evidence" value="ECO:0007669"/>
    <property type="project" value="UniProtKB-KW"/>
</dbReference>
<feature type="domain" description="Disease resistance protein winged helix" evidence="9">
    <location>
        <begin position="448"/>
        <end position="520"/>
    </location>
</feature>
<feature type="domain" description="NB-ARC" evidence="7">
    <location>
        <begin position="207"/>
        <end position="362"/>
    </location>
</feature>
<organism evidence="11 12">
    <name type="scientific">Lithocarpus litseifolius</name>
    <dbReference type="NCBI Taxonomy" id="425828"/>
    <lineage>
        <taxon>Eukaryota</taxon>
        <taxon>Viridiplantae</taxon>
        <taxon>Streptophyta</taxon>
        <taxon>Embryophyta</taxon>
        <taxon>Tracheophyta</taxon>
        <taxon>Spermatophyta</taxon>
        <taxon>Magnoliopsida</taxon>
        <taxon>eudicotyledons</taxon>
        <taxon>Gunneridae</taxon>
        <taxon>Pentapetalae</taxon>
        <taxon>rosids</taxon>
        <taxon>fabids</taxon>
        <taxon>Fagales</taxon>
        <taxon>Fagaceae</taxon>
        <taxon>Lithocarpus</taxon>
    </lineage>
</organism>
<dbReference type="Pfam" id="PF18052">
    <property type="entry name" value="Rx_N"/>
    <property type="match status" value="1"/>
</dbReference>
<dbReference type="GO" id="GO:0043531">
    <property type="term" value="F:ADP binding"/>
    <property type="evidence" value="ECO:0007669"/>
    <property type="project" value="InterPro"/>
</dbReference>
<dbReference type="PRINTS" id="PR00364">
    <property type="entry name" value="DISEASERSIST"/>
</dbReference>
<keyword evidence="1" id="KW-0433">Leucine-rich repeat</keyword>
<dbReference type="Pfam" id="PF25019">
    <property type="entry name" value="LRR_R13L1-DRL21"/>
    <property type="match status" value="1"/>
</dbReference>
<dbReference type="InterPro" id="IPR032675">
    <property type="entry name" value="LRR_dom_sf"/>
</dbReference>
<evidence type="ECO:0000256" key="1">
    <source>
        <dbReference type="ARBA" id="ARBA00022614"/>
    </source>
</evidence>
<proteinExistence type="predicted"/>
<evidence type="ECO:0000259" key="7">
    <source>
        <dbReference type="Pfam" id="PF00931"/>
    </source>
</evidence>
<protein>
    <recommendedName>
        <fullName evidence="13">Disease resistance protein RGA3</fullName>
    </recommendedName>
</protein>
<evidence type="ECO:0000256" key="6">
    <source>
        <dbReference type="SAM" id="Coils"/>
    </source>
</evidence>
<dbReference type="Gene3D" id="1.20.5.4130">
    <property type="match status" value="1"/>
</dbReference>
<keyword evidence="4" id="KW-0611">Plant defense</keyword>
<dbReference type="PANTHER" id="PTHR36766">
    <property type="entry name" value="PLANT BROAD-SPECTRUM MILDEW RESISTANCE PROTEIN RPW8"/>
    <property type="match status" value="1"/>
</dbReference>
<dbReference type="InterPro" id="IPR042197">
    <property type="entry name" value="Apaf_helical"/>
</dbReference>
<evidence type="ECO:0008006" key="13">
    <source>
        <dbReference type="Google" id="ProtNLM"/>
    </source>
</evidence>
<dbReference type="InterPro" id="IPR027417">
    <property type="entry name" value="P-loop_NTPase"/>
</dbReference>
<dbReference type="InterPro" id="IPR036388">
    <property type="entry name" value="WH-like_DNA-bd_sf"/>
</dbReference>
<feature type="coiled-coil region" evidence="6">
    <location>
        <begin position="133"/>
        <end position="160"/>
    </location>
</feature>
<keyword evidence="3" id="KW-0547">Nucleotide-binding</keyword>
<keyword evidence="6" id="KW-0175">Coiled coil</keyword>
<dbReference type="Gene3D" id="3.40.50.300">
    <property type="entry name" value="P-loop containing nucleotide triphosphate hydrolases"/>
    <property type="match status" value="1"/>
</dbReference>
<evidence type="ECO:0000259" key="8">
    <source>
        <dbReference type="Pfam" id="PF18052"/>
    </source>
</evidence>
<evidence type="ECO:0000313" key="11">
    <source>
        <dbReference type="EMBL" id="KAL0006429.1"/>
    </source>
</evidence>
<dbReference type="Proteomes" id="UP001459277">
    <property type="component" value="Unassembled WGS sequence"/>
</dbReference>
<evidence type="ECO:0000256" key="3">
    <source>
        <dbReference type="ARBA" id="ARBA00022741"/>
    </source>
</evidence>
<sequence>MAERMIYDLLKQLASVIARETQQEIQLVTGVKKAVQKLEGNLRTVKAVLNDAEKKQFKDEAVKLWLQKLGDACYEMDDVVDEWNTAMIKSEILEQDNETTAVDNAPSILRRKVCLFIPSPSCCFRQVGKVVLNHDISHKIKELNEKLDEITKEKERYGLELTGGSSSEERPITTFLVDELEILGRDKVRDDLVSSLLDEGTISDKAERNPHVISLVGMGGIGKTTLAQLAYNHPNVQAHFGKRIWVCVSEPFDQCRVANEIIEAFDDRCPKIIGFPNLMAKICELIPKSDKVLLVFDDVWIEESNLWDPFKIALQKGALGSRILVTTRKSRVAEIMKSVRTINLGIVSEEDCWLIFSKIAFLDRDPKQYRQLEDLARQISNKCKGLPLAAKTLGSLMRFKRSREQWEMVLSSNLWEFEDVERGLFAPLLLSYYDLPSPLKRCFSYCAIFPKDFVFSSDELVLMWMAQGYIDSKENTEMEVIAREYFENLAIRSFFQDFKKEEHDDRIMRCKMHDIVHDFAQLLTKNECFIVNSDRMQGSNYKNARHLQLKIPKNAQFPESIYGANNLRTLIFEFQGDYNLPTLFQHFRCLRALTLNCEYDFRFNATSYMFKELPDVVENFIHLRYLNLVNYCGDGLPETIYNLCNLQILNIQIGGEEFRKLPQGMNECEAINAQLKKKINLHTLKLMFYEWDGEEMIREKDALVLNALEPAPNLEHLHIVSCKAPIMFPNWMMSLTNLKKLRINGLSIERLPPLGKLRFLESLDIWNMNRVKKVGVEFMGIEESEKKEKGDIIITVFPNLISLDFIGLYNWEDWNGIGGEEEEECNRFTIMPRLQHLTIWRCRKLRSLPNFLRTTTLQKLEIL</sequence>
<evidence type="ECO:0000256" key="4">
    <source>
        <dbReference type="ARBA" id="ARBA00022821"/>
    </source>
</evidence>
<keyword evidence="2" id="KW-0677">Repeat</keyword>
<dbReference type="InterPro" id="IPR056789">
    <property type="entry name" value="LRR_R13L1-DRL21"/>
</dbReference>
<dbReference type="GO" id="GO:0051707">
    <property type="term" value="P:response to other organism"/>
    <property type="evidence" value="ECO:0007669"/>
    <property type="project" value="UniProtKB-ARBA"/>
</dbReference>
<dbReference type="InterPro" id="IPR002182">
    <property type="entry name" value="NB-ARC"/>
</dbReference>
<feature type="domain" description="Disease resistance N-terminal" evidence="8">
    <location>
        <begin position="9"/>
        <end position="91"/>
    </location>
</feature>
<dbReference type="AlphaFoldDB" id="A0AAW2D9Y6"/>
<dbReference type="InterPro" id="IPR041118">
    <property type="entry name" value="Rx_N"/>
</dbReference>
<feature type="domain" description="R13L1/DRL21-like LRR repeat region" evidence="10">
    <location>
        <begin position="661"/>
        <end position="768"/>
    </location>
</feature>
<accession>A0AAW2D9Y6</accession>
<dbReference type="Gene3D" id="1.10.8.430">
    <property type="entry name" value="Helical domain of apoptotic protease-activating factors"/>
    <property type="match status" value="1"/>
</dbReference>
<evidence type="ECO:0000313" key="12">
    <source>
        <dbReference type="Proteomes" id="UP001459277"/>
    </source>
</evidence>